<accession>A0A2H0XBS9</accession>
<comment type="caution">
    <text evidence="1">The sequence shown here is derived from an EMBL/GenBank/DDBJ whole genome shotgun (WGS) entry which is preliminary data.</text>
</comment>
<proteinExistence type="predicted"/>
<protein>
    <recommendedName>
        <fullName evidence="3">Antitoxin</fullName>
    </recommendedName>
</protein>
<evidence type="ECO:0008006" key="3">
    <source>
        <dbReference type="Google" id="ProtNLM"/>
    </source>
</evidence>
<evidence type="ECO:0000313" key="1">
    <source>
        <dbReference type="EMBL" id="PIS22362.1"/>
    </source>
</evidence>
<gene>
    <name evidence="1" type="ORF">COT50_02370</name>
</gene>
<dbReference type="Proteomes" id="UP000231252">
    <property type="component" value="Unassembled WGS sequence"/>
</dbReference>
<reference evidence="2" key="1">
    <citation type="submission" date="2017-09" db="EMBL/GenBank/DDBJ databases">
        <title>Depth-based differentiation of microbial function through sediment-hosted aquifers and enrichment of novel symbionts in the deep terrestrial subsurface.</title>
        <authorList>
            <person name="Probst A.J."/>
            <person name="Ladd B."/>
            <person name="Jarett J.K."/>
            <person name="Geller-Mcgrath D.E."/>
            <person name="Sieber C.M.K."/>
            <person name="Emerson J.B."/>
            <person name="Anantharaman K."/>
            <person name="Thomas B.C."/>
            <person name="Malmstrom R."/>
            <person name="Stieglmeier M."/>
            <person name="Klingl A."/>
            <person name="Woyke T."/>
            <person name="Ryan C.M."/>
            <person name="Banfield J.F."/>
        </authorList>
    </citation>
    <scope>NUCLEOTIDE SEQUENCE [LARGE SCALE GENOMIC DNA]</scope>
</reference>
<sequence>MYKQVNLTQARQNLSSIIGDVYMNNYTYFVSKSNIPMVRIERVVPNEMVKYAANKDLSWRALGDEIFGSWKGIKDSVSYGRKLRRELELGL</sequence>
<organism evidence="1 2">
    <name type="scientific">candidate division WWE3 bacterium CG08_land_8_20_14_0_20_41_10</name>
    <dbReference type="NCBI Taxonomy" id="1975085"/>
    <lineage>
        <taxon>Bacteria</taxon>
        <taxon>Katanobacteria</taxon>
    </lineage>
</organism>
<name>A0A2H0XBS9_UNCKA</name>
<dbReference type="AlphaFoldDB" id="A0A2H0XBS9"/>
<dbReference type="EMBL" id="PEYU01000054">
    <property type="protein sequence ID" value="PIS22362.1"/>
    <property type="molecule type" value="Genomic_DNA"/>
</dbReference>
<evidence type="ECO:0000313" key="2">
    <source>
        <dbReference type="Proteomes" id="UP000231252"/>
    </source>
</evidence>